<sequence length="122" mass="13287">MLVASPEAKERFPVFLRVCESPFLAPTGDSVQNAQFGPTLDGTASLSPFQSRIQAATTLANPRLEALGAAVHRSGQTPNAPCPMYGHAGDIKPHVARVYETYRGLIQGVYKYSRAPRTWSNR</sequence>
<name>A0A0F9GV29_9ZZZZ</name>
<comment type="caution">
    <text evidence="1">The sequence shown here is derived from an EMBL/GenBank/DDBJ whole genome shotgun (WGS) entry which is preliminary data.</text>
</comment>
<organism evidence="1">
    <name type="scientific">marine sediment metagenome</name>
    <dbReference type="NCBI Taxonomy" id="412755"/>
    <lineage>
        <taxon>unclassified sequences</taxon>
        <taxon>metagenomes</taxon>
        <taxon>ecological metagenomes</taxon>
    </lineage>
</organism>
<dbReference type="EMBL" id="LAZR01016881">
    <property type="protein sequence ID" value="KKM02624.1"/>
    <property type="molecule type" value="Genomic_DNA"/>
</dbReference>
<gene>
    <name evidence="1" type="ORF">LCGC14_1782600</name>
</gene>
<protein>
    <submittedName>
        <fullName evidence="1">Uncharacterized protein</fullName>
    </submittedName>
</protein>
<reference evidence="1" key="1">
    <citation type="journal article" date="2015" name="Nature">
        <title>Complex archaea that bridge the gap between prokaryotes and eukaryotes.</title>
        <authorList>
            <person name="Spang A."/>
            <person name="Saw J.H."/>
            <person name="Jorgensen S.L."/>
            <person name="Zaremba-Niedzwiedzka K."/>
            <person name="Martijn J."/>
            <person name="Lind A.E."/>
            <person name="van Eijk R."/>
            <person name="Schleper C."/>
            <person name="Guy L."/>
            <person name="Ettema T.J."/>
        </authorList>
    </citation>
    <scope>NUCLEOTIDE SEQUENCE</scope>
</reference>
<proteinExistence type="predicted"/>
<accession>A0A0F9GV29</accession>
<dbReference type="AlphaFoldDB" id="A0A0F9GV29"/>
<evidence type="ECO:0000313" key="1">
    <source>
        <dbReference type="EMBL" id="KKM02624.1"/>
    </source>
</evidence>